<evidence type="ECO:0000313" key="3">
    <source>
        <dbReference type="EMBL" id="KAJ4489725.1"/>
    </source>
</evidence>
<comment type="caution">
    <text evidence="3">The sequence shown here is derived from an EMBL/GenBank/DDBJ whole genome shotgun (WGS) entry which is preliminary data.</text>
</comment>
<name>A0A9W9AVV8_9AGAR</name>
<feature type="compositionally biased region" description="Low complexity" evidence="1">
    <location>
        <begin position="8"/>
        <end position="38"/>
    </location>
</feature>
<evidence type="ECO:0000259" key="2">
    <source>
        <dbReference type="PROSITE" id="PS50010"/>
    </source>
</evidence>
<dbReference type="Pfam" id="PF00621">
    <property type="entry name" value="RhoGEF"/>
    <property type="match status" value="1"/>
</dbReference>
<sequence>MTTTLSFSDSSILSTPELSSPSSASSSNDSSSFYSAVSSGDWNSIESEASLVASTPISSDNNSESGHTSPYPLSFPSKANSTSASVIRSSVKNIASSVNGIIFGSSFREQRRADRRRPTPLPLVDPLDKILALPPVAFSAVSTSLTDVSVTERGRSIITTRGARNLLGRRESSHVSDVRTERIRLQRVSSVPSIPSATLDPSWELSPEALNSKAEKAVQFNAVDALQEAAPRLHPMCPSYLTEDRNTNAMASLAWTGTLPSALPSSFPIANTDHASSAHPMSWTLTSACRSTWSLSDSTEPGSALFSSISNRNLDGFSQIPHSNSPAVPAEEFRLLDSDKRRQRRRWTLAMVLTDDQISDEKLVDKLERMMVRNIGGHVSSGWQENTGLQSPLSPTLFSAAIPSSNICASPREDLEAESEVNVDDGNCKNVEKRNDIVNGVLFSTSNNHFSQSTIWKTARRTLLICRELVRTERSYLSYLQVMLSQETMTPPPALLLAYLPALIQASEKLLSQMEMNPSAAGVAEAFLACEDQLELAFLGWCGIIGGFFAGAYDNPSIKRTRTSSASFGRKDPRKGGYFDSSMKRRVGSWGKRLGSIRSRSWSMSGRSATELAEYKVEVSFEEKKELRMERHVYSVRELAILPTQRVMRYTLLFRDLGSHMPSPSASHEKVQMALEATISLAQKCNNAQGNSVFLHEPR</sequence>
<evidence type="ECO:0000256" key="1">
    <source>
        <dbReference type="SAM" id="MobiDB-lite"/>
    </source>
</evidence>
<dbReference type="Gene3D" id="1.20.900.10">
    <property type="entry name" value="Dbl homology (DH) domain"/>
    <property type="match status" value="1"/>
</dbReference>
<gene>
    <name evidence="3" type="ORF">C8J55DRAFT_307533</name>
</gene>
<dbReference type="InterPro" id="IPR000219">
    <property type="entry name" value="DH_dom"/>
</dbReference>
<protein>
    <recommendedName>
        <fullName evidence="2">DH domain-containing protein</fullName>
    </recommendedName>
</protein>
<accession>A0A9W9AVV8</accession>
<feature type="region of interest" description="Disordered" evidence="1">
    <location>
        <begin position="55"/>
        <end position="75"/>
    </location>
</feature>
<dbReference type="PROSITE" id="PS50010">
    <property type="entry name" value="DH_2"/>
    <property type="match status" value="1"/>
</dbReference>
<evidence type="ECO:0000313" key="4">
    <source>
        <dbReference type="Proteomes" id="UP001150238"/>
    </source>
</evidence>
<dbReference type="EMBL" id="JANVFS010000007">
    <property type="protein sequence ID" value="KAJ4489725.1"/>
    <property type="molecule type" value="Genomic_DNA"/>
</dbReference>
<dbReference type="GO" id="GO:0005085">
    <property type="term" value="F:guanyl-nucleotide exchange factor activity"/>
    <property type="evidence" value="ECO:0007669"/>
    <property type="project" value="InterPro"/>
</dbReference>
<feature type="compositionally biased region" description="Polar residues" evidence="1">
    <location>
        <begin position="55"/>
        <end position="68"/>
    </location>
</feature>
<proteinExistence type="predicted"/>
<dbReference type="Proteomes" id="UP001150238">
    <property type="component" value="Unassembled WGS sequence"/>
</dbReference>
<feature type="domain" description="DH" evidence="2">
    <location>
        <begin position="461"/>
        <end position="688"/>
    </location>
</feature>
<reference evidence="3" key="1">
    <citation type="submission" date="2022-08" db="EMBL/GenBank/DDBJ databases">
        <authorList>
            <consortium name="DOE Joint Genome Institute"/>
            <person name="Min B."/>
            <person name="Riley R."/>
            <person name="Sierra-Patev S."/>
            <person name="Naranjo-Ortiz M."/>
            <person name="Looney B."/>
            <person name="Konkel Z."/>
            <person name="Slot J.C."/>
            <person name="Sakamoto Y."/>
            <person name="Steenwyk J.L."/>
            <person name="Rokas A."/>
            <person name="Carro J."/>
            <person name="Camarero S."/>
            <person name="Ferreira P."/>
            <person name="Molpeceres G."/>
            <person name="Ruiz-Duenas F.J."/>
            <person name="Serrano A."/>
            <person name="Henrissat B."/>
            <person name="Drula E."/>
            <person name="Hughes K.W."/>
            <person name="Mata J.L."/>
            <person name="Ishikawa N.K."/>
            <person name="Vargas-Isla R."/>
            <person name="Ushijima S."/>
            <person name="Smith C.A."/>
            <person name="Ahrendt S."/>
            <person name="Andreopoulos W."/>
            <person name="He G."/>
            <person name="Labutti K."/>
            <person name="Lipzen A."/>
            <person name="Ng V."/>
            <person name="Sandor L."/>
            <person name="Barry K."/>
            <person name="Martinez A.T."/>
            <person name="Xiao Y."/>
            <person name="Gibbons J.G."/>
            <person name="Terashima K."/>
            <person name="Hibbett D.S."/>
            <person name="Grigoriev I.V."/>
        </authorList>
    </citation>
    <scope>NUCLEOTIDE SEQUENCE</scope>
    <source>
        <strain evidence="3">Sp2 HRB7682 ss15</strain>
    </source>
</reference>
<feature type="region of interest" description="Disordered" evidence="1">
    <location>
        <begin position="1"/>
        <end position="38"/>
    </location>
</feature>
<reference evidence="3" key="2">
    <citation type="journal article" date="2023" name="Proc. Natl. Acad. Sci. U.S.A.">
        <title>A global phylogenomic analysis of the shiitake genus Lentinula.</title>
        <authorList>
            <person name="Sierra-Patev S."/>
            <person name="Min B."/>
            <person name="Naranjo-Ortiz M."/>
            <person name="Looney B."/>
            <person name="Konkel Z."/>
            <person name="Slot J.C."/>
            <person name="Sakamoto Y."/>
            <person name="Steenwyk J.L."/>
            <person name="Rokas A."/>
            <person name="Carro J."/>
            <person name="Camarero S."/>
            <person name="Ferreira P."/>
            <person name="Molpeceres G."/>
            <person name="Ruiz-Duenas F.J."/>
            <person name="Serrano A."/>
            <person name="Henrissat B."/>
            <person name="Drula E."/>
            <person name="Hughes K.W."/>
            <person name="Mata J.L."/>
            <person name="Ishikawa N.K."/>
            <person name="Vargas-Isla R."/>
            <person name="Ushijima S."/>
            <person name="Smith C.A."/>
            <person name="Donoghue J."/>
            <person name="Ahrendt S."/>
            <person name="Andreopoulos W."/>
            <person name="He G."/>
            <person name="LaButti K."/>
            <person name="Lipzen A."/>
            <person name="Ng V."/>
            <person name="Riley R."/>
            <person name="Sandor L."/>
            <person name="Barry K."/>
            <person name="Martinez A.T."/>
            <person name="Xiao Y."/>
            <person name="Gibbons J.G."/>
            <person name="Terashima K."/>
            <person name="Grigoriev I.V."/>
            <person name="Hibbett D."/>
        </authorList>
    </citation>
    <scope>NUCLEOTIDE SEQUENCE</scope>
    <source>
        <strain evidence="3">Sp2 HRB7682 ss15</strain>
    </source>
</reference>
<dbReference type="SUPFAM" id="SSF48065">
    <property type="entry name" value="DBL homology domain (DH-domain)"/>
    <property type="match status" value="1"/>
</dbReference>
<dbReference type="InterPro" id="IPR035899">
    <property type="entry name" value="DBL_dom_sf"/>
</dbReference>
<organism evidence="3 4">
    <name type="scientific">Lentinula lateritia</name>
    <dbReference type="NCBI Taxonomy" id="40482"/>
    <lineage>
        <taxon>Eukaryota</taxon>
        <taxon>Fungi</taxon>
        <taxon>Dikarya</taxon>
        <taxon>Basidiomycota</taxon>
        <taxon>Agaricomycotina</taxon>
        <taxon>Agaricomycetes</taxon>
        <taxon>Agaricomycetidae</taxon>
        <taxon>Agaricales</taxon>
        <taxon>Marasmiineae</taxon>
        <taxon>Omphalotaceae</taxon>
        <taxon>Lentinula</taxon>
    </lineage>
</organism>
<dbReference type="AlphaFoldDB" id="A0A9W9AVV8"/>